<evidence type="ECO:0000256" key="1">
    <source>
        <dbReference type="ARBA" id="ARBA00023015"/>
    </source>
</evidence>
<evidence type="ECO:0000256" key="2">
    <source>
        <dbReference type="ARBA" id="ARBA00023125"/>
    </source>
</evidence>
<proteinExistence type="predicted"/>
<reference evidence="6 7" key="1">
    <citation type="submission" date="2019-03" db="EMBL/GenBank/DDBJ databases">
        <title>Genomic Encyclopedia of Type Strains, Phase IV (KMG-IV): sequencing the most valuable type-strain genomes for metagenomic binning, comparative biology and taxonomic classification.</title>
        <authorList>
            <person name="Goeker M."/>
        </authorList>
    </citation>
    <scope>NUCLEOTIDE SEQUENCE [LARGE SCALE GENOMIC DNA]</scope>
    <source>
        <strain evidence="6 7">DSM 19345</strain>
    </source>
</reference>
<dbReference type="SUPFAM" id="SSF55781">
    <property type="entry name" value="GAF domain-like"/>
    <property type="match status" value="1"/>
</dbReference>
<evidence type="ECO:0000256" key="3">
    <source>
        <dbReference type="ARBA" id="ARBA00023163"/>
    </source>
</evidence>
<keyword evidence="1" id="KW-0805">Transcription regulation</keyword>
<dbReference type="Gene3D" id="3.30.450.40">
    <property type="match status" value="1"/>
</dbReference>
<dbReference type="InterPro" id="IPR036390">
    <property type="entry name" value="WH_DNA-bd_sf"/>
</dbReference>
<dbReference type="SUPFAM" id="SSF46785">
    <property type="entry name" value="Winged helix' DNA-binding domain"/>
    <property type="match status" value="1"/>
</dbReference>
<dbReference type="AlphaFoldDB" id="A0A4R3MA87"/>
<dbReference type="Gene3D" id="1.10.10.10">
    <property type="entry name" value="Winged helix-like DNA-binding domain superfamily/Winged helix DNA-binding domain"/>
    <property type="match status" value="1"/>
</dbReference>
<dbReference type="GO" id="GO:0003677">
    <property type="term" value="F:DNA binding"/>
    <property type="evidence" value="ECO:0007669"/>
    <property type="project" value="UniProtKB-KW"/>
</dbReference>
<dbReference type="InterPro" id="IPR005471">
    <property type="entry name" value="Tscrpt_reg_IclR_N"/>
</dbReference>
<dbReference type="PANTHER" id="PTHR30136:SF34">
    <property type="entry name" value="TRANSCRIPTIONAL REGULATOR"/>
    <property type="match status" value="1"/>
</dbReference>
<dbReference type="InterPro" id="IPR036388">
    <property type="entry name" value="WH-like_DNA-bd_sf"/>
</dbReference>
<dbReference type="Pfam" id="PF09339">
    <property type="entry name" value="HTH_IclR"/>
    <property type="match status" value="1"/>
</dbReference>
<evidence type="ECO:0000259" key="4">
    <source>
        <dbReference type="PROSITE" id="PS51077"/>
    </source>
</evidence>
<accession>A0A4R3MA87</accession>
<dbReference type="Pfam" id="PF01614">
    <property type="entry name" value="IclR_C"/>
    <property type="match status" value="1"/>
</dbReference>
<dbReference type="InterPro" id="IPR014757">
    <property type="entry name" value="Tscrpt_reg_IclR_C"/>
</dbReference>
<dbReference type="SMART" id="SM00346">
    <property type="entry name" value="HTH_ICLR"/>
    <property type="match status" value="1"/>
</dbReference>
<dbReference type="GO" id="GO:0045892">
    <property type="term" value="P:negative regulation of DNA-templated transcription"/>
    <property type="evidence" value="ECO:0007669"/>
    <property type="project" value="TreeGrafter"/>
</dbReference>
<keyword evidence="3" id="KW-0804">Transcription</keyword>
<feature type="domain" description="IclR-ED" evidence="5">
    <location>
        <begin position="69"/>
        <end position="254"/>
    </location>
</feature>
<organism evidence="6 7">
    <name type="scientific">Tepidamorphus gemmatus</name>
    <dbReference type="NCBI Taxonomy" id="747076"/>
    <lineage>
        <taxon>Bacteria</taxon>
        <taxon>Pseudomonadati</taxon>
        <taxon>Pseudomonadota</taxon>
        <taxon>Alphaproteobacteria</taxon>
        <taxon>Hyphomicrobiales</taxon>
        <taxon>Tepidamorphaceae</taxon>
        <taxon>Tepidamorphus</taxon>
    </lineage>
</organism>
<dbReference type="RefSeq" id="WP_132806898.1">
    <property type="nucleotide sequence ID" value="NZ_SMAK01000007.1"/>
</dbReference>
<evidence type="ECO:0000259" key="5">
    <source>
        <dbReference type="PROSITE" id="PS51078"/>
    </source>
</evidence>
<dbReference type="PROSITE" id="PS51077">
    <property type="entry name" value="HTH_ICLR"/>
    <property type="match status" value="1"/>
</dbReference>
<dbReference type="PROSITE" id="PS51078">
    <property type="entry name" value="ICLR_ED"/>
    <property type="match status" value="1"/>
</dbReference>
<gene>
    <name evidence="6" type="ORF">EDC22_10725</name>
</gene>
<dbReference type="Proteomes" id="UP000295678">
    <property type="component" value="Unassembled WGS sequence"/>
</dbReference>
<name>A0A4R3MA87_9HYPH</name>
<comment type="caution">
    <text evidence="6">The sequence shown here is derived from an EMBL/GenBank/DDBJ whole genome shotgun (WGS) entry which is preliminary data.</text>
</comment>
<keyword evidence="2" id="KW-0238">DNA-binding</keyword>
<dbReference type="InterPro" id="IPR050707">
    <property type="entry name" value="HTH_MetabolicPath_Reg"/>
</dbReference>
<dbReference type="InterPro" id="IPR029016">
    <property type="entry name" value="GAF-like_dom_sf"/>
</dbReference>
<feature type="domain" description="HTH iclR-type" evidence="4">
    <location>
        <begin position="8"/>
        <end position="68"/>
    </location>
</feature>
<keyword evidence="7" id="KW-1185">Reference proteome</keyword>
<dbReference type="PANTHER" id="PTHR30136">
    <property type="entry name" value="HELIX-TURN-HELIX TRANSCRIPTIONAL REGULATOR, ICLR FAMILY"/>
    <property type="match status" value="1"/>
</dbReference>
<dbReference type="GO" id="GO:0003700">
    <property type="term" value="F:DNA-binding transcription factor activity"/>
    <property type="evidence" value="ECO:0007669"/>
    <property type="project" value="TreeGrafter"/>
</dbReference>
<dbReference type="OrthoDB" id="9807558at2"/>
<evidence type="ECO:0000313" key="7">
    <source>
        <dbReference type="Proteomes" id="UP000295678"/>
    </source>
</evidence>
<evidence type="ECO:0000313" key="6">
    <source>
        <dbReference type="EMBL" id="TCT09179.1"/>
    </source>
</evidence>
<sequence length="255" mass="27882">MPQRDETVQSLVRGLAVIRSFDAAHRRQTITDVAARTGLTRAAARRFLLTLCEIGLARTDGKNYELTPAVLEIGQAYLAAASELEVVQDELRGLTLEFDESASAAMLDGADIIYVARSPARHRIMTIGLGLGTRLPAHATSMGQALLSMLSPRELEAYFSVARLERRTAHTLTTRAALKQRLEEVRARGYALVSEELELGLRSIAVPVPGRTTRTNIAINMSAQAGRVTAEEMVERFLPALRRAVRHIGLAADAR</sequence>
<protein>
    <submittedName>
        <fullName evidence="6">IclR family transcriptional regulator</fullName>
    </submittedName>
</protein>
<dbReference type="EMBL" id="SMAK01000007">
    <property type="protein sequence ID" value="TCT09179.1"/>
    <property type="molecule type" value="Genomic_DNA"/>
</dbReference>